<feature type="transmembrane region" description="Helical" evidence="2">
    <location>
        <begin position="70"/>
        <end position="90"/>
    </location>
</feature>
<keyword evidence="2" id="KW-0472">Membrane</keyword>
<dbReference type="Proteomes" id="UP000029965">
    <property type="component" value="Chromosome 6"/>
</dbReference>
<feature type="compositionally biased region" description="Polar residues" evidence="1">
    <location>
        <begin position="16"/>
        <end position="32"/>
    </location>
</feature>
<evidence type="ECO:0000256" key="2">
    <source>
        <dbReference type="SAM" id="Phobius"/>
    </source>
</evidence>
<evidence type="ECO:0000313" key="4">
    <source>
        <dbReference type="Proteomes" id="UP000029965"/>
    </source>
</evidence>
<evidence type="ECO:0000256" key="1">
    <source>
        <dbReference type="SAM" id="MobiDB-lite"/>
    </source>
</evidence>
<dbReference type="EMBL" id="AQIB01135409">
    <property type="status" value="NOT_ANNOTATED_CDS"/>
    <property type="molecule type" value="Genomic_DNA"/>
</dbReference>
<dbReference type="eggNOG" id="KOG1286">
    <property type="taxonomic scope" value="Eukaryota"/>
</dbReference>
<reference evidence="3" key="2">
    <citation type="submission" date="2025-08" db="UniProtKB">
        <authorList>
            <consortium name="Ensembl"/>
        </authorList>
    </citation>
    <scope>IDENTIFICATION</scope>
</reference>
<accession>A0A0D9S5G8</accession>
<name>A0A0D9S5G8_CHLSB</name>
<feature type="transmembrane region" description="Helical" evidence="2">
    <location>
        <begin position="38"/>
        <end position="58"/>
    </location>
</feature>
<keyword evidence="4" id="KW-1185">Reference proteome</keyword>
<evidence type="ECO:0000313" key="3">
    <source>
        <dbReference type="Ensembl" id="ENSCSAP00000016107.1"/>
    </source>
</evidence>
<keyword evidence="2" id="KW-0812">Transmembrane</keyword>
<feature type="region of interest" description="Disordered" evidence="1">
    <location>
        <begin position="1"/>
        <end position="33"/>
    </location>
</feature>
<organism evidence="3 4">
    <name type="scientific">Chlorocebus sabaeus</name>
    <name type="common">Green monkey</name>
    <name type="synonym">Simia sabaea</name>
    <dbReference type="NCBI Taxonomy" id="60711"/>
    <lineage>
        <taxon>Eukaryota</taxon>
        <taxon>Metazoa</taxon>
        <taxon>Chordata</taxon>
        <taxon>Craniata</taxon>
        <taxon>Vertebrata</taxon>
        <taxon>Euteleostomi</taxon>
        <taxon>Mammalia</taxon>
        <taxon>Eutheria</taxon>
        <taxon>Euarchontoglires</taxon>
        <taxon>Primates</taxon>
        <taxon>Haplorrhini</taxon>
        <taxon>Catarrhini</taxon>
        <taxon>Cercopithecidae</taxon>
        <taxon>Cercopithecinae</taxon>
        <taxon>Chlorocebus</taxon>
    </lineage>
</organism>
<dbReference type="AlphaFoldDB" id="A0A0D9S5G8"/>
<protein>
    <submittedName>
        <fullName evidence="3">Uncharacterized protein</fullName>
    </submittedName>
</protein>
<reference evidence="3 4" key="1">
    <citation type="submission" date="2014-03" db="EMBL/GenBank/DDBJ databases">
        <authorList>
            <person name="Warren W."/>
            <person name="Wilson R.K."/>
        </authorList>
    </citation>
    <scope>NUCLEOTIDE SEQUENCE</scope>
</reference>
<dbReference type="OMA" id="SNTPLYF"/>
<sequence>MNSVPKAKSPERVPKASSTPTSLWSPVSTIPTPRSGRTVYGCAFLLVVLLTVLCLVLAHWPKRLFSGEPIYVTAAVLLLVLVVGFTFTIWRQPQSNTPLYFKVGDLMSPHHSPESVDSAGLKL</sequence>
<keyword evidence="2" id="KW-1133">Transmembrane helix</keyword>
<reference evidence="3" key="3">
    <citation type="submission" date="2025-09" db="UniProtKB">
        <authorList>
            <consortium name="Ensembl"/>
        </authorList>
    </citation>
    <scope>IDENTIFICATION</scope>
</reference>
<dbReference type="Ensembl" id="ENSCSAT00000016605.1">
    <property type="protein sequence ID" value="ENSCSAP00000016107.1"/>
    <property type="gene ID" value="ENSCSAG00000001923.1"/>
</dbReference>
<dbReference type="STRING" id="60711.ENSCSAP00000016107"/>
<proteinExistence type="predicted"/>
<dbReference type="GeneTree" id="ENSGT00740000115774"/>